<name>A0ABU3VPS3_9EURY</name>
<accession>A0ABU3VPS3</accession>
<reference evidence="1 2" key="1">
    <citation type="submission" date="2023-06" db="EMBL/GenBank/DDBJ databases">
        <title>Genome sequence of Methanimicrococcus sp. At1.</title>
        <authorList>
            <person name="Protasov E."/>
            <person name="Platt K."/>
            <person name="Poehlein A."/>
            <person name="Daniel R."/>
            <person name="Brune A."/>
        </authorList>
    </citation>
    <scope>NUCLEOTIDE SEQUENCE [LARGE SCALE GENOMIC DNA]</scope>
    <source>
        <strain evidence="1 2">At1</strain>
    </source>
</reference>
<gene>
    <name evidence="1" type="ORF">MmiAt1_09530</name>
</gene>
<organism evidence="1 2">
    <name type="scientific">Methanimicrococcus hacksteinii</name>
    <dbReference type="NCBI Taxonomy" id="3028293"/>
    <lineage>
        <taxon>Archaea</taxon>
        <taxon>Methanobacteriati</taxon>
        <taxon>Methanobacteriota</taxon>
        <taxon>Stenosarchaea group</taxon>
        <taxon>Methanomicrobia</taxon>
        <taxon>Methanosarcinales</taxon>
        <taxon>Methanosarcinaceae</taxon>
        <taxon>Methanimicrococcus</taxon>
    </lineage>
</organism>
<sequence length="73" mass="8641">MRHETFDEIFTYVGYYPDTTPEEVEATKKLAKEAREDLKRQIQRIQTGVRFDGTPYEDGEDRILFDKPGKNKK</sequence>
<evidence type="ECO:0000313" key="2">
    <source>
        <dbReference type="Proteomes" id="UP001272052"/>
    </source>
</evidence>
<evidence type="ECO:0000313" key="1">
    <source>
        <dbReference type="EMBL" id="MDV0445376.1"/>
    </source>
</evidence>
<dbReference type="EMBL" id="JAWDKC010000015">
    <property type="protein sequence ID" value="MDV0445376.1"/>
    <property type="molecule type" value="Genomic_DNA"/>
</dbReference>
<comment type="caution">
    <text evidence="1">The sequence shown here is derived from an EMBL/GenBank/DDBJ whole genome shotgun (WGS) entry which is preliminary data.</text>
</comment>
<keyword evidence="2" id="KW-1185">Reference proteome</keyword>
<proteinExistence type="predicted"/>
<protein>
    <submittedName>
        <fullName evidence="1">Uncharacterized protein</fullName>
    </submittedName>
</protein>
<dbReference type="Proteomes" id="UP001272052">
    <property type="component" value="Unassembled WGS sequence"/>
</dbReference>
<dbReference type="RefSeq" id="WP_318785794.1">
    <property type="nucleotide sequence ID" value="NZ_JAWDKC010000015.1"/>
</dbReference>